<gene>
    <name evidence="3" type="ordered locus">Q7C_179</name>
</gene>
<evidence type="ECO:0000256" key="1">
    <source>
        <dbReference type="SAM" id="Phobius"/>
    </source>
</evidence>
<dbReference type="Pfam" id="PF09335">
    <property type="entry name" value="VTT_dom"/>
    <property type="match status" value="1"/>
</dbReference>
<evidence type="ECO:0000259" key="2">
    <source>
        <dbReference type="Pfam" id="PF09335"/>
    </source>
</evidence>
<protein>
    <submittedName>
        <fullName evidence="3">Putative membrane protein</fullName>
    </submittedName>
</protein>
<dbReference type="eggNOG" id="COG1238">
    <property type="taxonomic scope" value="Bacteria"/>
</dbReference>
<feature type="transmembrane region" description="Helical" evidence="1">
    <location>
        <begin position="83"/>
        <end position="100"/>
    </location>
</feature>
<dbReference type="PATRIC" id="fig|754477.3.peg.179"/>
<evidence type="ECO:0000313" key="3">
    <source>
        <dbReference type="EMBL" id="AFJ01360.1"/>
    </source>
</evidence>
<keyword evidence="1" id="KW-0812">Transmembrane</keyword>
<feature type="domain" description="VTT" evidence="2">
    <location>
        <begin position="51"/>
        <end position="152"/>
    </location>
</feature>
<feature type="transmembrane region" description="Helical" evidence="1">
    <location>
        <begin position="107"/>
        <end position="129"/>
    </location>
</feature>
<organism evidence="3 4">
    <name type="scientific">Methylophaga frappieri (strain ATCC BAA-2434 / DSM 25690 / JAM7)</name>
    <dbReference type="NCBI Taxonomy" id="754477"/>
    <lineage>
        <taxon>Bacteria</taxon>
        <taxon>Pseudomonadati</taxon>
        <taxon>Pseudomonadota</taxon>
        <taxon>Gammaproteobacteria</taxon>
        <taxon>Thiotrichales</taxon>
        <taxon>Piscirickettsiaceae</taxon>
        <taxon>Methylophaga</taxon>
    </lineage>
</organism>
<sequence length="192" mass="21555" precursor="true">MQKISRFIKCLMYSRHMLWGVAFASFLESLIVPIPLEAILLPLMQARRDRLWLISLMALFGCLLGAMTGYLVGYYLFGLVGDYVIGLLSSPAQFLTVSNAMHDQGFWFVFSVGVTPIPFQIAMLAAGVTGFSFTLYLLATLLARGIRYFGLGLLVWLFGNRAQRLFERNKLKASITLLALIAGIWLTVYLLR</sequence>
<dbReference type="InterPro" id="IPR051311">
    <property type="entry name" value="DedA_domain"/>
</dbReference>
<feature type="transmembrane region" description="Helical" evidence="1">
    <location>
        <begin position="17"/>
        <end position="39"/>
    </location>
</feature>
<keyword evidence="4" id="KW-1185">Reference proteome</keyword>
<dbReference type="Proteomes" id="UP000009145">
    <property type="component" value="Chromosome"/>
</dbReference>
<dbReference type="AlphaFoldDB" id="I1YEL7"/>
<feature type="transmembrane region" description="Helical" evidence="1">
    <location>
        <begin position="51"/>
        <end position="77"/>
    </location>
</feature>
<name>I1YEL7_METFJ</name>
<reference evidence="3 4" key="1">
    <citation type="journal article" date="2012" name="J. Bacteriol.">
        <title>Complete genome sequences of Methylophaga sp. strain JAM1 and Methylophaga sp. strain JAM7.</title>
        <authorList>
            <person name="Villeneuve C."/>
            <person name="Martineau C."/>
            <person name="Mauffrey F."/>
            <person name="Villemur R."/>
        </authorList>
    </citation>
    <scope>NUCLEOTIDE SEQUENCE [LARGE SCALE GENOMIC DNA]</scope>
    <source>
        <strain evidence="3 4">JAM7</strain>
    </source>
</reference>
<proteinExistence type="predicted"/>
<feature type="transmembrane region" description="Helical" evidence="1">
    <location>
        <begin position="135"/>
        <end position="159"/>
    </location>
</feature>
<keyword evidence="1" id="KW-0472">Membrane</keyword>
<dbReference type="EMBL" id="CP003380">
    <property type="protein sequence ID" value="AFJ01360.1"/>
    <property type="molecule type" value="Genomic_DNA"/>
</dbReference>
<feature type="transmembrane region" description="Helical" evidence="1">
    <location>
        <begin position="171"/>
        <end position="191"/>
    </location>
</feature>
<evidence type="ECO:0000313" key="4">
    <source>
        <dbReference type="Proteomes" id="UP000009145"/>
    </source>
</evidence>
<dbReference type="RefSeq" id="WP_014702810.1">
    <property type="nucleotide sequence ID" value="NC_017856.1"/>
</dbReference>
<accession>I1YEL7</accession>
<dbReference type="PANTHER" id="PTHR42709:SF11">
    <property type="entry name" value="DEDA FAMILY PROTEIN"/>
    <property type="match status" value="1"/>
</dbReference>
<dbReference type="GO" id="GO:0005886">
    <property type="term" value="C:plasma membrane"/>
    <property type="evidence" value="ECO:0007669"/>
    <property type="project" value="TreeGrafter"/>
</dbReference>
<dbReference type="KEGG" id="mec:Q7C_179"/>
<keyword evidence="1" id="KW-1133">Transmembrane helix</keyword>
<dbReference type="PANTHER" id="PTHR42709">
    <property type="entry name" value="ALKALINE PHOSPHATASE LIKE PROTEIN"/>
    <property type="match status" value="1"/>
</dbReference>
<dbReference type="HOGENOM" id="CLU_098634_1_1_6"/>
<dbReference type="InterPro" id="IPR032816">
    <property type="entry name" value="VTT_dom"/>
</dbReference>